<gene>
    <name evidence="2" type="ORF">JN12_00398</name>
</gene>
<dbReference type="EMBL" id="VLLN01000002">
    <property type="protein sequence ID" value="TWJ32987.1"/>
    <property type="molecule type" value="Genomic_DNA"/>
</dbReference>
<dbReference type="Gene3D" id="3.40.50.2300">
    <property type="match status" value="1"/>
</dbReference>
<keyword evidence="1" id="KW-0597">Phosphoprotein</keyword>
<evidence type="ECO:0000313" key="3">
    <source>
        <dbReference type="Proteomes" id="UP000319449"/>
    </source>
</evidence>
<dbReference type="CDD" id="cd00156">
    <property type="entry name" value="REC"/>
    <property type="match status" value="1"/>
</dbReference>
<protein>
    <recommendedName>
        <fullName evidence="4">Response regulator receiver domain-containing protein</fullName>
    </recommendedName>
</protein>
<proteinExistence type="predicted"/>
<comment type="caution">
    <text evidence="2">The sequence shown here is derived from an EMBL/GenBank/DDBJ whole genome shotgun (WGS) entry which is preliminary data.</text>
</comment>
<dbReference type="Proteomes" id="UP000319449">
    <property type="component" value="Unassembled WGS sequence"/>
</dbReference>
<dbReference type="SUPFAM" id="SSF52172">
    <property type="entry name" value="CheY-like"/>
    <property type="match status" value="1"/>
</dbReference>
<reference evidence="2 3" key="1">
    <citation type="submission" date="2019-07" db="EMBL/GenBank/DDBJ databases">
        <title>Genomic Encyclopedia of Archaeal and Bacterial Type Strains, Phase II (KMG-II): from individual species to whole genera.</title>
        <authorList>
            <person name="Goeker M."/>
        </authorList>
    </citation>
    <scope>NUCLEOTIDE SEQUENCE [LARGE SCALE GENOMIC DNA]</scope>
    <source>
        <strain evidence="2 3">ATCC BAA-1139</strain>
    </source>
</reference>
<dbReference type="PANTHER" id="PTHR44591:SF25">
    <property type="entry name" value="CHEMOTAXIS TWO-COMPONENT RESPONSE REGULATOR"/>
    <property type="match status" value="1"/>
</dbReference>
<dbReference type="AlphaFoldDB" id="A0A562WRP9"/>
<dbReference type="InterPro" id="IPR011006">
    <property type="entry name" value="CheY-like_superfamily"/>
</dbReference>
<evidence type="ECO:0000256" key="1">
    <source>
        <dbReference type="ARBA" id="ARBA00022553"/>
    </source>
</evidence>
<dbReference type="PANTHER" id="PTHR44591">
    <property type="entry name" value="STRESS RESPONSE REGULATOR PROTEIN 1"/>
    <property type="match status" value="1"/>
</dbReference>
<dbReference type="RefSeq" id="WP_145017553.1">
    <property type="nucleotide sequence ID" value="NZ_VLLN01000002.1"/>
</dbReference>
<accession>A0A562WRP9</accession>
<organism evidence="2 3">
    <name type="scientific">Geobacter argillaceus</name>
    <dbReference type="NCBI Taxonomy" id="345631"/>
    <lineage>
        <taxon>Bacteria</taxon>
        <taxon>Pseudomonadati</taxon>
        <taxon>Thermodesulfobacteriota</taxon>
        <taxon>Desulfuromonadia</taxon>
        <taxon>Geobacterales</taxon>
        <taxon>Geobacteraceae</taxon>
        <taxon>Geobacter</taxon>
    </lineage>
</organism>
<keyword evidence="3" id="KW-1185">Reference proteome</keyword>
<dbReference type="InterPro" id="IPR050595">
    <property type="entry name" value="Bact_response_regulator"/>
</dbReference>
<sequence length="245" mass="27671">MRDTVNERELWLMGLGEQIERGAVICSYLAEGGYRARTARIEEVAEERPLGIVLDLSPHSVDGWGTLLTLKGNPETRNIPVLPVFLSEKGTVGGVFPVAGFFLLPVDPEHMAERLAVFGLTEDTEDYDLQTLVVTRKGEERVTRALDHLGFSVVNGYTGKEGLALATTTHPYLVFSALMLPDMSAFELLERFQLFPQTRKIPFFVLLKDSMKEGERLAMSREVEHLVRKKDLSRDEFLAYLRRRS</sequence>
<evidence type="ECO:0008006" key="4">
    <source>
        <dbReference type="Google" id="ProtNLM"/>
    </source>
</evidence>
<dbReference type="OrthoDB" id="5394939at2"/>
<name>A0A562WRP9_9BACT</name>
<evidence type="ECO:0000313" key="2">
    <source>
        <dbReference type="EMBL" id="TWJ32987.1"/>
    </source>
</evidence>